<evidence type="ECO:0000313" key="2">
    <source>
        <dbReference type="Proteomes" id="UP000824782"/>
    </source>
</evidence>
<gene>
    <name evidence="1" type="ORF">GDO81_029267</name>
</gene>
<organism evidence="1 2">
    <name type="scientific">Engystomops pustulosus</name>
    <name type="common">Tungara frog</name>
    <name type="synonym">Physalaemus pustulosus</name>
    <dbReference type="NCBI Taxonomy" id="76066"/>
    <lineage>
        <taxon>Eukaryota</taxon>
        <taxon>Metazoa</taxon>
        <taxon>Chordata</taxon>
        <taxon>Craniata</taxon>
        <taxon>Vertebrata</taxon>
        <taxon>Euteleostomi</taxon>
        <taxon>Amphibia</taxon>
        <taxon>Batrachia</taxon>
        <taxon>Anura</taxon>
        <taxon>Neobatrachia</taxon>
        <taxon>Hyloidea</taxon>
        <taxon>Leptodactylidae</taxon>
        <taxon>Leiuperinae</taxon>
        <taxon>Engystomops</taxon>
    </lineage>
</organism>
<accession>A0AAV6YDT5</accession>
<dbReference type="Proteomes" id="UP000824782">
    <property type="component" value="Unassembled WGS sequence"/>
</dbReference>
<dbReference type="AlphaFoldDB" id="A0AAV6YDT5"/>
<reference evidence="1" key="1">
    <citation type="thesis" date="2020" institute="ProQuest LLC" country="789 East Eisenhower Parkway, Ann Arbor, MI, USA">
        <title>Comparative Genomics and Chromosome Evolution.</title>
        <authorList>
            <person name="Mudd A.B."/>
        </authorList>
    </citation>
    <scope>NUCLEOTIDE SEQUENCE</scope>
    <source>
        <strain evidence="1">237g6f4</strain>
        <tissue evidence="1">Blood</tissue>
    </source>
</reference>
<name>A0AAV6YDT5_ENGPU</name>
<keyword evidence="2" id="KW-1185">Reference proteome</keyword>
<evidence type="ECO:0000313" key="1">
    <source>
        <dbReference type="EMBL" id="KAG8535171.1"/>
    </source>
</evidence>
<sequence>MIKCTGRAASLSAPCMGPTVAGEGQAPARRTCLINHHFLTNWQLCHNRGLHGVIGYMGLNGAGSSVSPPWTTYIWGGGHRQILRIGCVDGEYPV</sequence>
<proteinExistence type="predicted"/>
<protein>
    <submittedName>
        <fullName evidence="1">Uncharacterized protein</fullName>
    </submittedName>
</protein>
<dbReference type="EMBL" id="WNYA01076156">
    <property type="protein sequence ID" value="KAG8535171.1"/>
    <property type="molecule type" value="Genomic_DNA"/>
</dbReference>
<comment type="caution">
    <text evidence="1">The sequence shown here is derived from an EMBL/GenBank/DDBJ whole genome shotgun (WGS) entry which is preliminary data.</text>
</comment>